<protein>
    <submittedName>
        <fullName evidence="1">Uncharacterized protein</fullName>
    </submittedName>
</protein>
<accession>A0A7J7GQ93</accession>
<evidence type="ECO:0000313" key="1">
    <source>
        <dbReference type="EMBL" id="KAF5942969.1"/>
    </source>
</evidence>
<proteinExistence type="predicted"/>
<comment type="caution">
    <text evidence="1">The sequence shown here is derived from an EMBL/GenBank/DDBJ whole genome shotgun (WGS) entry which is preliminary data.</text>
</comment>
<organism evidence="1 2">
    <name type="scientific">Camellia sinensis</name>
    <name type="common">Tea plant</name>
    <name type="synonym">Thea sinensis</name>
    <dbReference type="NCBI Taxonomy" id="4442"/>
    <lineage>
        <taxon>Eukaryota</taxon>
        <taxon>Viridiplantae</taxon>
        <taxon>Streptophyta</taxon>
        <taxon>Embryophyta</taxon>
        <taxon>Tracheophyta</taxon>
        <taxon>Spermatophyta</taxon>
        <taxon>Magnoliopsida</taxon>
        <taxon>eudicotyledons</taxon>
        <taxon>Gunneridae</taxon>
        <taxon>Pentapetalae</taxon>
        <taxon>asterids</taxon>
        <taxon>Ericales</taxon>
        <taxon>Theaceae</taxon>
        <taxon>Camellia</taxon>
    </lineage>
</organism>
<dbReference type="EMBL" id="JACBKZ010000009">
    <property type="protein sequence ID" value="KAF5942969.1"/>
    <property type="molecule type" value="Genomic_DNA"/>
</dbReference>
<reference evidence="1 2" key="2">
    <citation type="submission" date="2020-07" db="EMBL/GenBank/DDBJ databases">
        <title>Genome assembly of wild tea tree DASZ reveals pedigree and selection history of tea varieties.</title>
        <authorList>
            <person name="Zhang W."/>
        </authorList>
    </citation>
    <scope>NUCLEOTIDE SEQUENCE [LARGE SCALE GENOMIC DNA]</scope>
    <source>
        <strain evidence="2">cv. G240</strain>
        <tissue evidence="1">Leaf</tissue>
    </source>
</reference>
<dbReference type="AlphaFoldDB" id="A0A7J7GQ93"/>
<name>A0A7J7GQ93_CAMSI</name>
<dbReference type="Proteomes" id="UP000593564">
    <property type="component" value="Unassembled WGS sequence"/>
</dbReference>
<gene>
    <name evidence="1" type="ORF">HYC85_020611</name>
</gene>
<evidence type="ECO:0000313" key="2">
    <source>
        <dbReference type="Proteomes" id="UP000593564"/>
    </source>
</evidence>
<sequence length="58" mass="6923">MTFKVDKKNIFSLVSMSENFLFDWRTLMLYQQIRYGLELYQLVHLVTLSTLHIGVMIP</sequence>
<keyword evidence="2" id="KW-1185">Reference proteome</keyword>
<reference evidence="2" key="1">
    <citation type="journal article" date="2020" name="Nat. Commun.">
        <title>Genome assembly of wild tea tree DASZ reveals pedigree and selection history of tea varieties.</title>
        <authorList>
            <person name="Zhang W."/>
            <person name="Zhang Y."/>
            <person name="Qiu H."/>
            <person name="Guo Y."/>
            <person name="Wan H."/>
            <person name="Zhang X."/>
            <person name="Scossa F."/>
            <person name="Alseekh S."/>
            <person name="Zhang Q."/>
            <person name="Wang P."/>
            <person name="Xu L."/>
            <person name="Schmidt M.H."/>
            <person name="Jia X."/>
            <person name="Li D."/>
            <person name="Zhu A."/>
            <person name="Guo F."/>
            <person name="Chen W."/>
            <person name="Ni D."/>
            <person name="Usadel B."/>
            <person name="Fernie A.R."/>
            <person name="Wen W."/>
        </authorList>
    </citation>
    <scope>NUCLEOTIDE SEQUENCE [LARGE SCALE GENOMIC DNA]</scope>
    <source>
        <strain evidence="2">cv. G240</strain>
    </source>
</reference>